<gene>
    <name evidence="1" type="ORF">R1sor_026547</name>
</gene>
<organism evidence="1 2">
    <name type="scientific">Riccia sorocarpa</name>
    <dbReference type="NCBI Taxonomy" id="122646"/>
    <lineage>
        <taxon>Eukaryota</taxon>
        <taxon>Viridiplantae</taxon>
        <taxon>Streptophyta</taxon>
        <taxon>Embryophyta</taxon>
        <taxon>Marchantiophyta</taxon>
        <taxon>Marchantiopsida</taxon>
        <taxon>Marchantiidae</taxon>
        <taxon>Marchantiales</taxon>
        <taxon>Ricciaceae</taxon>
        <taxon>Riccia</taxon>
    </lineage>
</organism>
<sequence>MNLRIARGLEEISLLELSNFVILVLSGLSVSAIETPLLKLRHPTAVLGPIVGPLVGTDAVGFLRTIYSLLPCSRAKLAVEGHGEIFQVATVCCKQKSRQRLQNIIAHPRDQMGFPLLLNHVGGGVKDISNSLGIEASIVKLGSSSGRIPVFVDPSSEVFAMMIGVVLPRPPPSDAEGPRNLKGDVVFQTFQKSVGDIAWGNFPGILGVSAVRNVMSFGSSSASDSCRV</sequence>
<dbReference type="AlphaFoldDB" id="A0ABD3GFS4"/>
<dbReference type="EMBL" id="JBJQOH010000008">
    <property type="protein sequence ID" value="KAL3676599.1"/>
    <property type="molecule type" value="Genomic_DNA"/>
</dbReference>
<reference evidence="1 2" key="1">
    <citation type="submission" date="2024-09" db="EMBL/GenBank/DDBJ databases">
        <title>Chromosome-scale assembly of Riccia sorocarpa.</title>
        <authorList>
            <person name="Paukszto L."/>
        </authorList>
    </citation>
    <scope>NUCLEOTIDE SEQUENCE [LARGE SCALE GENOMIC DNA]</scope>
    <source>
        <strain evidence="1">LP-2024</strain>
        <tissue evidence="1">Aerial parts of the thallus</tissue>
    </source>
</reference>
<evidence type="ECO:0000313" key="2">
    <source>
        <dbReference type="Proteomes" id="UP001633002"/>
    </source>
</evidence>
<protein>
    <submittedName>
        <fullName evidence="1">Uncharacterized protein</fullName>
    </submittedName>
</protein>
<comment type="caution">
    <text evidence="1">The sequence shown here is derived from an EMBL/GenBank/DDBJ whole genome shotgun (WGS) entry which is preliminary data.</text>
</comment>
<evidence type="ECO:0000313" key="1">
    <source>
        <dbReference type="EMBL" id="KAL3676599.1"/>
    </source>
</evidence>
<accession>A0ABD3GFS4</accession>
<proteinExistence type="predicted"/>
<keyword evidence="2" id="KW-1185">Reference proteome</keyword>
<dbReference type="Proteomes" id="UP001633002">
    <property type="component" value="Unassembled WGS sequence"/>
</dbReference>
<name>A0ABD3GFS4_9MARC</name>